<proteinExistence type="predicted"/>
<evidence type="ECO:0000313" key="2">
    <source>
        <dbReference type="Proteomes" id="UP001241377"/>
    </source>
</evidence>
<dbReference type="Proteomes" id="UP001241377">
    <property type="component" value="Unassembled WGS sequence"/>
</dbReference>
<name>A0ACC2W6G1_9TREE</name>
<sequence length="281" mass="31811">MVSLADQLRGIASADADRITAHHGAPSGKSYIFPAKEASALDFNAIYNIAISGLDEILELDPLMSEFEEELFGESTKSLDRMMLSQEANRRLDAVLERCIRRLGQWLGLKSGAKCFEWLVRRFRVHEMNVGAVIQAFLPYHESSQFPRILAILKLDQQSPYYNLLHPLQKTPQVLDRALLVRYMSPTKDSSLFVLQDVMNLLAQAEQERAVYRALVNFWGTVMLDFVERMRLEKNGIPEPVVKILVEGYIRVLSCQHGGPDFAVRSFLEVVMLSILKLGGL</sequence>
<gene>
    <name evidence="1" type="ORF">QFC19_003082</name>
</gene>
<keyword evidence="2" id="KW-1185">Reference proteome</keyword>
<dbReference type="EMBL" id="JASBWR010000028">
    <property type="protein sequence ID" value="KAJ9106769.1"/>
    <property type="molecule type" value="Genomic_DNA"/>
</dbReference>
<evidence type="ECO:0000313" key="1">
    <source>
        <dbReference type="EMBL" id="KAJ9106769.1"/>
    </source>
</evidence>
<accession>A0ACC2W6G1</accession>
<reference evidence="1" key="1">
    <citation type="submission" date="2023-04" db="EMBL/GenBank/DDBJ databases">
        <title>Draft Genome sequencing of Naganishia species isolated from polar environments using Oxford Nanopore Technology.</title>
        <authorList>
            <person name="Leo P."/>
            <person name="Venkateswaran K."/>
        </authorList>
    </citation>
    <scope>NUCLEOTIDE SEQUENCE</scope>
    <source>
        <strain evidence="1">MNA-CCFEE 5261</strain>
    </source>
</reference>
<protein>
    <submittedName>
        <fullName evidence="1">Uncharacterized protein</fullName>
    </submittedName>
</protein>
<comment type="caution">
    <text evidence="1">The sequence shown here is derived from an EMBL/GenBank/DDBJ whole genome shotgun (WGS) entry which is preliminary data.</text>
</comment>
<organism evidence="1 2">
    <name type="scientific">Naganishia cerealis</name>
    <dbReference type="NCBI Taxonomy" id="610337"/>
    <lineage>
        <taxon>Eukaryota</taxon>
        <taxon>Fungi</taxon>
        <taxon>Dikarya</taxon>
        <taxon>Basidiomycota</taxon>
        <taxon>Agaricomycotina</taxon>
        <taxon>Tremellomycetes</taxon>
        <taxon>Filobasidiales</taxon>
        <taxon>Filobasidiaceae</taxon>
        <taxon>Naganishia</taxon>
    </lineage>
</organism>